<evidence type="ECO:0000256" key="2">
    <source>
        <dbReference type="SAM" id="SignalP"/>
    </source>
</evidence>
<dbReference type="Pfam" id="PF14905">
    <property type="entry name" value="OMP_b-brl_3"/>
    <property type="match status" value="1"/>
</dbReference>
<feature type="signal peptide" evidence="2">
    <location>
        <begin position="1"/>
        <end position="23"/>
    </location>
</feature>
<keyword evidence="2" id="KW-0732">Signal</keyword>
<reference evidence="4 5" key="1">
    <citation type="submission" date="2019-02" db="EMBL/GenBank/DDBJ databases">
        <title>Genomic Encyclopedia of Archaeal and Bacterial Type Strains, Phase II (KMG-II): from individual species to whole genera.</title>
        <authorList>
            <person name="Goeker M."/>
        </authorList>
    </citation>
    <scope>NUCLEOTIDE SEQUENCE [LARGE SCALE GENOMIC DNA]</scope>
    <source>
        <strain evidence="4 5">DSM 21411</strain>
    </source>
</reference>
<keyword evidence="4" id="KW-0645">Protease</keyword>
<evidence type="ECO:0000313" key="4">
    <source>
        <dbReference type="EMBL" id="RZS95142.1"/>
    </source>
</evidence>
<evidence type="ECO:0000259" key="3">
    <source>
        <dbReference type="Pfam" id="PF14905"/>
    </source>
</evidence>
<dbReference type="AlphaFoldDB" id="A0A4Q7P8T7"/>
<feature type="compositionally biased region" description="Gly residues" evidence="1">
    <location>
        <begin position="958"/>
        <end position="967"/>
    </location>
</feature>
<dbReference type="GO" id="GO:0004180">
    <property type="term" value="F:carboxypeptidase activity"/>
    <property type="evidence" value="ECO:0007669"/>
    <property type="project" value="UniProtKB-KW"/>
</dbReference>
<feature type="region of interest" description="Disordered" evidence="1">
    <location>
        <begin position="947"/>
        <end position="967"/>
    </location>
</feature>
<dbReference type="EMBL" id="SGXG01000001">
    <property type="protein sequence ID" value="RZS95142.1"/>
    <property type="molecule type" value="Genomic_DNA"/>
</dbReference>
<dbReference type="Gene3D" id="2.170.130.10">
    <property type="entry name" value="TonB-dependent receptor, plug domain"/>
    <property type="match status" value="1"/>
</dbReference>
<sequence length="967" mass="107775">MKVNLVKLFLTLFLLAYAVHSQAQRGEGRNQEILLKGRVIEGESKEAMIGANVLVKTVTDSLLVSTVTGADGSFEVRRPMIPSVKLEITFLGYQKITKIHNRGDALDLGTLVLVEDSKLLGEVIIEGQIPVGEVKGDTTSFNANAFKTRENADAEDLIRKIPGVTIQNGEIQAKGEQVQRVLVDGREFFGSDPFLALRNLPADVIDRVEILDQRSDQSRLTGFDDGNYSRTINIVTRPDRRSGQFGRIYAGGGTQDRYAAGGNFNYFKGDKRISIIGLFNNINQQNFSSQDLVGVSGGQGGPGGGRGGMGGGGGGRPGGGGWGGGGNNNFLVGQDQGIITTNSLGLNYSDKIGKTMNLTASYFFNSTNNNLFRLTNRETILSETNRQFYEESLLNTIRNNNHRINGRIEYDINEKNAIIVTPSINFQNNTTFNDRDGLNLSGVLNPLSSTRTLSDATTDGYNVSNNFVYRYKFDKKGRTLSTTVFTSWNKRDQLSELIAANRDFIRDIRDTINQETFGLSDGFNYRATLQFTEPITEKSLLTASYQVGNNKTSADQQTFSMLPELGIMVLDTALSNVFDNRFTIQRPSVGYSYNLKNWNINANLDYQYAVQENESLFPLERTFNQSFSNFLPGMNAFYRNQQKGTSFRLRYRTNTQEPTVNQLQNVINNQNPLQLSVGNPDLQQAFSHSVFTNFSKINLEKSKTFFSFLFVSLTENFIGNSTFVSQTDSLINGEILLRPGAQISRPENLSGQLRSRLFVTYGSPIKKLKSQFNMNSSVAFNRTPGLINGQKNFNDNIDLSQGLTLTSNISKDVDFTLSTTGTYTIVNSSLQTNLSNNFYIQNSNIRFYYSPNNGKLFVSNTVNNMLYRGLSADLDQSVWLWNIEAGYRFLKDNKGELKFTVFDLLNQNNAIGRTVNDVTIEDTFTRVLTRYGLVSFTYIIGNFKQQERNESGPPMGRPWGGGGGRTW</sequence>
<dbReference type="InterPro" id="IPR041700">
    <property type="entry name" value="OMP_b-brl_3"/>
</dbReference>
<dbReference type="RefSeq" id="WP_130274292.1">
    <property type="nucleotide sequence ID" value="NZ_SGXG01000001.1"/>
</dbReference>
<dbReference type="SUPFAM" id="SSF56935">
    <property type="entry name" value="Porins"/>
    <property type="match status" value="1"/>
</dbReference>
<feature type="chain" id="PRO_5020795831" evidence="2">
    <location>
        <begin position="24"/>
        <end position="967"/>
    </location>
</feature>
<keyword evidence="4" id="KW-0121">Carboxypeptidase</keyword>
<feature type="domain" description="Outer membrane protein beta-barrel" evidence="3">
    <location>
        <begin position="472"/>
        <end position="867"/>
    </location>
</feature>
<keyword evidence="4" id="KW-0378">Hydrolase</keyword>
<dbReference type="SUPFAM" id="SSF49464">
    <property type="entry name" value="Carboxypeptidase regulatory domain-like"/>
    <property type="match status" value="1"/>
</dbReference>
<dbReference type="InterPro" id="IPR037066">
    <property type="entry name" value="Plug_dom_sf"/>
</dbReference>
<dbReference type="OrthoDB" id="1682379at2"/>
<evidence type="ECO:0000313" key="5">
    <source>
        <dbReference type="Proteomes" id="UP000292209"/>
    </source>
</evidence>
<evidence type="ECO:0000256" key="1">
    <source>
        <dbReference type="SAM" id="MobiDB-lite"/>
    </source>
</evidence>
<organism evidence="4 5">
    <name type="scientific">Cecembia calidifontis</name>
    <dbReference type="NCBI Taxonomy" id="1187080"/>
    <lineage>
        <taxon>Bacteria</taxon>
        <taxon>Pseudomonadati</taxon>
        <taxon>Bacteroidota</taxon>
        <taxon>Cytophagia</taxon>
        <taxon>Cytophagales</taxon>
        <taxon>Cyclobacteriaceae</taxon>
        <taxon>Cecembia</taxon>
    </lineage>
</organism>
<proteinExistence type="predicted"/>
<gene>
    <name evidence="4" type="ORF">BC751_0658</name>
</gene>
<name>A0A4Q7P8T7_9BACT</name>
<accession>A0A4Q7P8T7</accession>
<dbReference type="Pfam" id="PF13715">
    <property type="entry name" value="CarbopepD_reg_2"/>
    <property type="match status" value="1"/>
</dbReference>
<feature type="region of interest" description="Disordered" evidence="1">
    <location>
        <begin position="297"/>
        <end position="326"/>
    </location>
</feature>
<dbReference type="InterPro" id="IPR008969">
    <property type="entry name" value="CarboxyPept-like_regulatory"/>
</dbReference>
<keyword evidence="5" id="KW-1185">Reference proteome</keyword>
<protein>
    <submittedName>
        <fullName evidence="4">Carboxypeptidase-like protein</fullName>
    </submittedName>
</protein>
<comment type="caution">
    <text evidence="4">The sequence shown here is derived from an EMBL/GenBank/DDBJ whole genome shotgun (WGS) entry which is preliminary data.</text>
</comment>
<dbReference type="Proteomes" id="UP000292209">
    <property type="component" value="Unassembled WGS sequence"/>
</dbReference>